<organism evidence="2 3">
    <name type="scientific">Bacillus songklensis</name>
    <dbReference type="NCBI Taxonomy" id="1069116"/>
    <lineage>
        <taxon>Bacteria</taxon>
        <taxon>Bacillati</taxon>
        <taxon>Bacillota</taxon>
        <taxon>Bacilli</taxon>
        <taxon>Bacillales</taxon>
        <taxon>Bacillaceae</taxon>
        <taxon>Bacillus</taxon>
    </lineage>
</organism>
<reference evidence="3" key="1">
    <citation type="journal article" date="2019" name="Int. J. Syst. Evol. Microbiol.">
        <title>The Global Catalogue of Microorganisms (GCM) 10K type strain sequencing project: providing services to taxonomists for standard genome sequencing and annotation.</title>
        <authorList>
            <consortium name="The Broad Institute Genomics Platform"/>
            <consortium name="The Broad Institute Genome Sequencing Center for Infectious Disease"/>
            <person name="Wu L."/>
            <person name="Ma J."/>
        </authorList>
    </citation>
    <scope>NUCLEOTIDE SEQUENCE [LARGE SCALE GENOMIC DNA]</scope>
    <source>
        <strain evidence="3">CCUG 61889</strain>
    </source>
</reference>
<feature type="transmembrane region" description="Helical" evidence="1">
    <location>
        <begin position="6"/>
        <end position="22"/>
    </location>
</feature>
<keyword evidence="1" id="KW-0472">Membrane</keyword>
<dbReference type="EMBL" id="JBHRZT010000072">
    <property type="protein sequence ID" value="MFC3885772.1"/>
    <property type="molecule type" value="Genomic_DNA"/>
</dbReference>
<feature type="transmembrane region" description="Helical" evidence="1">
    <location>
        <begin position="43"/>
        <end position="64"/>
    </location>
</feature>
<accession>A0ABV8B8F0</accession>
<keyword evidence="1" id="KW-0812">Transmembrane</keyword>
<dbReference type="Proteomes" id="UP001595752">
    <property type="component" value="Unassembled WGS sequence"/>
</dbReference>
<comment type="caution">
    <text evidence="2">The sequence shown here is derived from an EMBL/GenBank/DDBJ whole genome shotgun (WGS) entry which is preliminary data.</text>
</comment>
<keyword evidence="1" id="KW-1133">Transmembrane helix</keyword>
<protein>
    <submittedName>
        <fullName evidence="2">Uncharacterized protein</fullName>
    </submittedName>
</protein>
<evidence type="ECO:0000256" key="1">
    <source>
        <dbReference type="SAM" id="Phobius"/>
    </source>
</evidence>
<evidence type="ECO:0000313" key="3">
    <source>
        <dbReference type="Proteomes" id="UP001595752"/>
    </source>
</evidence>
<feature type="transmembrane region" description="Helical" evidence="1">
    <location>
        <begin position="70"/>
        <end position="90"/>
    </location>
</feature>
<keyword evidence="3" id="KW-1185">Reference proteome</keyword>
<evidence type="ECO:0000313" key="2">
    <source>
        <dbReference type="EMBL" id="MFC3885772.1"/>
    </source>
</evidence>
<gene>
    <name evidence="2" type="ORF">ACFOU2_20760</name>
</gene>
<name>A0ABV8B8F0_9BACI</name>
<proteinExistence type="predicted"/>
<sequence>MNRIGEIYLSEITMFYYALFSWKKKAPVKDGQIFTFHTKTSTVALHIMLIHALALESVGFHYFLHQWNEVLAWVLLALNVYTLFFFLGEIQAIRLCPIKLTNKTLTLQIGLAKSMVIPLDAIKTIKQYDGPEKLSKHKQKTIFDATVADFMKEKPMFEIVLNEPVEACYMYGIKKKTERILLNADNAEAFYHALSSKLKKKRLIINSPVSFFAFLTKRSR</sequence>